<feature type="compositionally biased region" description="Gly residues" evidence="1">
    <location>
        <begin position="26"/>
        <end position="35"/>
    </location>
</feature>
<gene>
    <name evidence="2" type="ORF">Scep_030029</name>
</gene>
<evidence type="ECO:0000256" key="1">
    <source>
        <dbReference type="SAM" id="MobiDB-lite"/>
    </source>
</evidence>
<dbReference type="AlphaFoldDB" id="A0AAP0E6K5"/>
<dbReference type="Proteomes" id="UP001419268">
    <property type="component" value="Unassembled WGS sequence"/>
</dbReference>
<evidence type="ECO:0000313" key="2">
    <source>
        <dbReference type="EMBL" id="KAK9083558.1"/>
    </source>
</evidence>
<reference evidence="2 3" key="1">
    <citation type="submission" date="2024-01" db="EMBL/GenBank/DDBJ databases">
        <title>Genome assemblies of Stephania.</title>
        <authorList>
            <person name="Yang L."/>
        </authorList>
    </citation>
    <scope>NUCLEOTIDE SEQUENCE [LARGE SCALE GENOMIC DNA]</scope>
    <source>
        <strain evidence="2">JXDWG</strain>
        <tissue evidence="2">Leaf</tissue>
    </source>
</reference>
<organism evidence="2 3">
    <name type="scientific">Stephania cephalantha</name>
    <dbReference type="NCBI Taxonomy" id="152367"/>
    <lineage>
        <taxon>Eukaryota</taxon>
        <taxon>Viridiplantae</taxon>
        <taxon>Streptophyta</taxon>
        <taxon>Embryophyta</taxon>
        <taxon>Tracheophyta</taxon>
        <taxon>Spermatophyta</taxon>
        <taxon>Magnoliopsida</taxon>
        <taxon>Ranunculales</taxon>
        <taxon>Menispermaceae</taxon>
        <taxon>Menispermoideae</taxon>
        <taxon>Cissampelideae</taxon>
        <taxon>Stephania</taxon>
    </lineage>
</organism>
<sequence length="74" mass="7967">MNWLGKQAILADCSKSMGKHQRRGGGHGGGGAGGGDPKRSDSRRHIVDTFGYSMVERWLPAHADPSRCKLQFSG</sequence>
<protein>
    <submittedName>
        <fullName evidence="2">Uncharacterized protein</fullName>
    </submittedName>
</protein>
<proteinExistence type="predicted"/>
<accession>A0AAP0E6K5</accession>
<evidence type="ECO:0000313" key="3">
    <source>
        <dbReference type="Proteomes" id="UP001419268"/>
    </source>
</evidence>
<keyword evidence="3" id="KW-1185">Reference proteome</keyword>
<name>A0AAP0E6K5_9MAGN</name>
<feature type="region of interest" description="Disordered" evidence="1">
    <location>
        <begin position="14"/>
        <end position="44"/>
    </location>
</feature>
<dbReference type="EMBL" id="JBBNAG010000013">
    <property type="protein sequence ID" value="KAK9083558.1"/>
    <property type="molecule type" value="Genomic_DNA"/>
</dbReference>
<comment type="caution">
    <text evidence="2">The sequence shown here is derived from an EMBL/GenBank/DDBJ whole genome shotgun (WGS) entry which is preliminary data.</text>
</comment>